<comment type="similarity">
    <text evidence="2">Belongs to the TACC family.</text>
</comment>
<evidence type="ECO:0000256" key="6">
    <source>
        <dbReference type="ARBA" id="ARBA00023212"/>
    </source>
</evidence>
<dbReference type="InterPro" id="IPR039915">
    <property type="entry name" value="TACC"/>
</dbReference>
<evidence type="ECO:0000259" key="9">
    <source>
        <dbReference type="Pfam" id="PF05010"/>
    </source>
</evidence>
<feature type="region of interest" description="Disordered" evidence="8">
    <location>
        <begin position="144"/>
        <end position="178"/>
    </location>
</feature>
<dbReference type="InterPro" id="IPR007707">
    <property type="entry name" value="TACC_C"/>
</dbReference>
<dbReference type="Pfam" id="PF05010">
    <property type="entry name" value="TACC_C"/>
    <property type="match status" value="1"/>
</dbReference>
<feature type="compositionally biased region" description="Polar residues" evidence="8">
    <location>
        <begin position="283"/>
        <end position="292"/>
    </location>
</feature>
<dbReference type="GO" id="GO:0005737">
    <property type="term" value="C:cytoplasm"/>
    <property type="evidence" value="ECO:0007669"/>
    <property type="project" value="TreeGrafter"/>
</dbReference>
<dbReference type="AlphaFoldDB" id="A0AAV1GJP6"/>
<dbReference type="Pfam" id="PF25777">
    <property type="entry name" value="Aurora-A_bind_TACC3"/>
    <property type="match status" value="1"/>
</dbReference>
<feature type="region of interest" description="Disordered" evidence="8">
    <location>
        <begin position="444"/>
        <end position="536"/>
    </location>
</feature>
<feature type="domain" description="Transforming acidic coiled-coil-containing protein C-terminal" evidence="9">
    <location>
        <begin position="667"/>
        <end position="864"/>
    </location>
</feature>
<sequence>MSSVDVNDENRVVCLSGKQNTSINDIFALDQPTGRPSILRQTENLPSKTMSKGSKVCFQTPRRDPVTKRIISPTKSVKMSSVDECTKALESLNLDIKSPLPQDAAVQSDEPKQEVSSYPDDDMPIQSKGGYQLDFDNLDAYNPFQGSNKMGFSPARPAVKNPSTPQTELQQPKPENVSEEPTKFESALDETLPFSLSVENSLVDVSANVSSTESSVVTVVRVPDVEEQDSCTATPDEKKLAVISTSFNQDKGSGSFTEDAPLPAKGSYNLDFDNLDLVNPFQTGGSKIQNSPVVMRKTPENDPPVAEIPLKEDKPTNGDVPEVAQEMLVQPEVKPIAAVASISAKPPAAESESHPAAPVKEGPVKLEFNFDDGREVKKKPPPKKVGKRPQGVKPEEGKMTSDVKPLQETSVKSDATEDAVFLVPKGSYSFDFDKFDDPNFNPFGTKASMNNSPVCNKKTIPMPRDTSPLEPAEKPVVKEAASQECAEESTHNAELKPEMKAECKAAPDPNQTFSPEAEQPVETSKQQSQSTMSECSDEFVPGTVFMANDFDGQIDYLEQFGSSGFKESALRKQSLYLKFDPLLRESPKKSAGPAAQINVSRPVAFVTRLETPQLAEKTVSVTQKGDLKLLDDASGPVTPAAPILEGLVPIFSQSVDTEDAIIDVLKYSQKDLDAAIARVQAEAKETEEQWSAKCKKLQDDGQEMRKIIAEFELVIEKMMADQEKEREASQAKLNEALLEKEQVSSDLNTMERSFSDLFKRLEKYKDVVEGYKKNEETLKACAQDYLARTKKEEQRYQTLKAHAEEKISHANREIAEVRSKNKAEVSALQAQMRREQLKTQSLEKSLDQKEKEVEELTKLCDELIGKVQRG</sequence>
<evidence type="ECO:0000256" key="2">
    <source>
        <dbReference type="ARBA" id="ARBA00009423"/>
    </source>
</evidence>
<keyword evidence="11" id="KW-1185">Reference proteome</keyword>
<dbReference type="PANTHER" id="PTHR13924">
    <property type="entry name" value="TRANSFORMING ACIDIC COILED-COIL CONTAINING PROTEIN 1/2"/>
    <property type="match status" value="1"/>
</dbReference>
<accession>A0AAV1GJP6</accession>
<reference evidence="10" key="1">
    <citation type="submission" date="2023-08" db="EMBL/GenBank/DDBJ databases">
        <authorList>
            <person name="Alioto T."/>
            <person name="Alioto T."/>
            <person name="Gomez Garrido J."/>
        </authorList>
    </citation>
    <scope>NUCLEOTIDE SEQUENCE</scope>
</reference>
<evidence type="ECO:0000313" key="11">
    <source>
        <dbReference type="Proteomes" id="UP001178508"/>
    </source>
</evidence>
<evidence type="ECO:0000256" key="5">
    <source>
        <dbReference type="ARBA" id="ARBA00023054"/>
    </source>
</evidence>
<organism evidence="10 11">
    <name type="scientific">Xyrichtys novacula</name>
    <name type="common">Pearly razorfish</name>
    <name type="synonym">Hemipteronotus novacula</name>
    <dbReference type="NCBI Taxonomy" id="13765"/>
    <lineage>
        <taxon>Eukaryota</taxon>
        <taxon>Metazoa</taxon>
        <taxon>Chordata</taxon>
        <taxon>Craniata</taxon>
        <taxon>Vertebrata</taxon>
        <taxon>Euteleostomi</taxon>
        <taxon>Actinopterygii</taxon>
        <taxon>Neopterygii</taxon>
        <taxon>Teleostei</taxon>
        <taxon>Neoteleostei</taxon>
        <taxon>Acanthomorphata</taxon>
        <taxon>Eupercaria</taxon>
        <taxon>Labriformes</taxon>
        <taxon>Labridae</taxon>
        <taxon>Xyrichtys</taxon>
    </lineage>
</organism>
<feature type="compositionally biased region" description="Basic residues" evidence="8">
    <location>
        <begin position="376"/>
        <end position="387"/>
    </location>
</feature>
<keyword evidence="5 7" id="KW-0175">Coiled coil</keyword>
<gene>
    <name evidence="10" type="ORF">XNOV1_A006105</name>
</gene>
<feature type="compositionally biased region" description="Basic and acidic residues" evidence="8">
    <location>
        <begin position="488"/>
        <end position="505"/>
    </location>
</feature>
<dbReference type="GO" id="GO:0007052">
    <property type="term" value="P:mitotic spindle organization"/>
    <property type="evidence" value="ECO:0007669"/>
    <property type="project" value="InterPro"/>
</dbReference>
<feature type="coiled-coil region" evidence="7">
    <location>
        <begin position="669"/>
        <end position="753"/>
    </location>
</feature>
<evidence type="ECO:0000256" key="7">
    <source>
        <dbReference type="SAM" id="Coils"/>
    </source>
</evidence>
<feature type="coiled-coil region" evidence="7">
    <location>
        <begin position="786"/>
        <end position="866"/>
    </location>
</feature>
<dbReference type="Proteomes" id="UP001178508">
    <property type="component" value="Chromosome 15"/>
</dbReference>
<dbReference type="GO" id="GO:0021987">
    <property type="term" value="P:cerebral cortex development"/>
    <property type="evidence" value="ECO:0007669"/>
    <property type="project" value="TreeGrafter"/>
</dbReference>
<evidence type="ECO:0000256" key="1">
    <source>
        <dbReference type="ARBA" id="ARBA00004245"/>
    </source>
</evidence>
<evidence type="ECO:0000256" key="3">
    <source>
        <dbReference type="ARBA" id="ARBA00022490"/>
    </source>
</evidence>
<dbReference type="Gene3D" id="1.20.5.1700">
    <property type="match status" value="1"/>
</dbReference>
<keyword evidence="6" id="KW-0206">Cytoskeleton</keyword>
<evidence type="ECO:0000256" key="8">
    <source>
        <dbReference type="SAM" id="MobiDB-lite"/>
    </source>
</evidence>
<dbReference type="GO" id="GO:0007097">
    <property type="term" value="P:nuclear migration"/>
    <property type="evidence" value="ECO:0007669"/>
    <property type="project" value="TreeGrafter"/>
</dbReference>
<dbReference type="FunFam" id="1.20.5.1700:FF:000001">
    <property type="entry name" value="Transforming acidic coiled-coil-containing protein 1 isoform 2"/>
    <property type="match status" value="1"/>
</dbReference>
<dbReference type="PANTHER" id="PTHR13924:SF4">
    <property type="entry name" value="TRANSFORMING ACIDIC COILED-COIL-CONTAINING PROTEIN 3"/>
    <property type="match status" value="1"/>
</dbReference>
<dbReference type="InterPro" id="IPR057663">
    <property type="entry name" value="TACC3_Aurora-A_bind"/>
</dbReference>
<proteinExistence type="inferred from homology"/>
<feature type="compositionally biased region" description="Low complexity" evidence="8">
    <location>
        <begin position="343"/>
        <end position="358"/>
    </location>
</feature>
<feature type="region of interest" description="Disordered" evidence="8">
    <location>
        <begin position="343"/>
        <end position="413"/>
    </location>
</feature>
<protein>
    <submittedName>
        <fullName evidence="10">Transforming acidic coiled-coil-containing protein 3</fullName>
    </submittedName>
</protein>
<evidence type="ECO:0000313" key="10">
    <source>
        <dbReference type="EMBL" id="CAJ1073698.1"/>
    </source>
</evidence>
<keyword evidence="4" id="KW-0597">Phosphoprotein</keyword>
<evidence type="ECO:0000256" key="4">
    <source>
        <dbReference type="ARBA" id="ARBA00022553"/>
    </source>
</evidence>
<name>A0AAV1GJP6_XYRNO</name>
<dbReference type="GO" id="GO:0005856">
    <property type="term" value="C:cytoskeleton"/>
    <property type="evidence" value="ECO:0007669"/>
    <property type="project" value="UniProtKB-SubCell"/>
</dbReference>
<comment type="subcellular location">
    <subcellularLocation>
        <location evidence="1">Cytoplasm</location>
        <location evidence="1">Cytoskeleton</location>
    </subcellularLocation>
</comment>
<feature type="compositionally biased region" description="Polar residues" evidence="8">
    <location>
        <begin position="521"/>
        <end position="534"/>
    </location>
</feature>
<feature type="region of interest" description="Disordered" evidence="8">
    <location>
        <begin position="100"/>
        <end position="127"/>
    </location>
</feature>
<feature type="compositionally biased region" description="Polar residues" evidence="8">
    <location>
        <begin position="161"/>
        <end position="170"/>
    </location>
</feature>
<feature type="region of interest" description="Disordered" evidence="8">
    <location>
        <begin position="283"/>
        <end position="319"/>
    </location>
</feature>
<keyword evidence="3" id="KW-0963">Cytoplasm</keyword>
<dbReference type="EMBL" id="OY660878">
    <property type="protein sequence ID" value="CAJ1073698.1"/>
    <property type="molecule type" value="Genomic_DNA"/>
</dbReference>